<dbReference type="InterPro" id="IPR008183">
    <property type="entry name" value="Aldose_1/G6P_1-epimerase"/>
</dbReference>
<reference evidence="13" key="1">
    <citation type="journal article" date="2013" name="Stand. Genomic Sci.">
        <title>Genome sequence of the thermophilic fresh-water bacterium Spirochaeta caldaria type strain (H1(T)), reclassification of Spirochaeta caldaria, Spirochaeta stenostrepta, and Spirochaeta zuelzerae in the genus Treponema as Treponema caldaria comb. nov., Treponema stenostrepta comb. nov., and Treponema zuelzerae comb. nov., and emendation of the genus Treponema.</title>
        <authorList>
            <person name="Abt B."/>
            <person name="Goker M."/>
            <person name="Scheuner C."/>
            <person name="Han C."/>
            <person name="Lu M."/>
            <person name="Misra M."/>
            <person name="Lapidus A."/>
            <person name="Nolan M."/>
            <person name="Lucas S."/>
            <person name="Hammon N."/>
            <person name="Deshpande S."/>
            <person name="Cheng J.F."/>
            <person name="Tapia R."/>
            <person name="Goodwin L.A."/>
            <person name="Pitluck S."/>
            <person name="Liolios K."/>
            <person name="Pagani I."/>
            <person name="Ivanova N."/>
            <person name="Mavromatis K."/>
            <person name="Mikhailova N."/>
            <person name="Huntemann M."/>
            <person name="Pati A."/>
            <person name="Chen A."/>
            <person name="Palaniappan K."/>
            <person name="Land M."/>
            <person name="Hauser L."/>
            <person name="Jeffries C.D."/>
            <person name="Rohde M."/>
            <person name="Spring S."/>
            <person name="Gronow S."/>
            <person name="Detter J.C."/>
            <person name="Bristow J."/>
            <person name="Eisen J.A."/>
            <person name="Markowitz V."/>
            <person name="Hugenholtz P."/>
            <person name="Kyrpides N.C."/>
            <person name="Woyke T."/>
            <person name="Klenk H.P."/>
        </authorList>
    </citation>
    <scope>NUCLEOTIDE SEQUENCE</scope>
    <source>
        <strain evidence="13">ATCC 51460 / DSM 7334 / H1</strain>
    </source>
</reference>
<evidence type="ECO:0000256" key="2">
    <source>
        <dbReference type="ARBA" id="ARBA00005028"/>
    </source>
</evidence>
<feature type="binding site" evidence="11">
    <location>
        <begin position="79"/>
        <end position="80"/>
    </location>
    <ligand>
        <name>beta-D-galactose</name>
        <dbReference type="ChEBI" id="CHEBI:27667"/>
    </ligand>
</feature>
<dbReference type="HOGENOM" id="CLU_031753_4_2_12"/>
<evidence type="ECO:0000256" key="5">
    <source>
        <dbReference type="ARBA" id="ARBA00014165"/>
    </source>
</evidence>
<comment type="similarity">
    <text evidence="3 8">Belongs to the aldose epimerase family.</text>
</comment>
<sequence length="343" mass="38313">MKIDKKTFGVLSHGETVDLYTLRAGEIQLSLSTYGATWVSLYVPSKRGQKDDVLLGYSTLTEYTHNPSFFGVTVGRCANRISKGRFSLNGSTYALYKNDGENTLHGGRRGFDKRVWKAEAYEEKGAVAVRFELESPDGEEGFPGTVKAVVTYTLNNNNEIHCEYKAKADMPTPINLTNHAYFNLKGEGWGDILSHELTLFSSHIVESDTQLIPTGNLVPVQDTPFNFLQRKPIGRDIAQVPGGYDHCYVVDGKLGKLRPCAEVYEGLTGRLMKVFTTQPGVQFYSGNFLNGEAGKSGSRYIKHAGFCLETQHYPDSPNRPEFPSCIFGPDRKYHEEAVFSFEW</sequence>
<dbReference type="InterPro" id="IPR015443">
    <property type="entry name" value="Aldose_1-epimerase"/>
</dbReference>
<dbReference type="eggNOG" id="COG2017">
    <property type="taxonomic scope" value="Bacteria"/>
</dbReference>
<dbReference type="OrthoDB" id="9779408at2"/>
<dbReference type="GO" id="GO:0004034">
    <property type="term" value="F:aldose 1-epimerase activity"/>
    <property type="evidence" value="ECO:0007669"/>
    <property type="project" value="UniProtKB-EC"/>
</dbReference>
<feature type="active site" description="Proton acceptor" evidence="9">
    <location>
        <position position="309"/>
    </location>
</feature>
<name>F8EZ59_GRAC1</name>
<dbReference type="InterPro" id="IPR047215">
    <property type="entry name" value="Galactose_mutarotase-like"/>
</dbReference>
<dbReference type="GO" id="GO:0030246">
    <property type="term" value="F:carbohydrate binding"/>
    <property type="evidence" value="ECO:0007669"/>
    <property type="project" value="InterPro"/>
</dbReference>
<feature type="binding site" evidence="10">
    <location>
        <position position="245"/>
    </location>
    <ligand>
        <name>beta-D-galactose</name>
        <dbReference type="ChEBI" id="CHEBI:27667"/>
    </ligand>
</feature>
<dbReference type="STRING" id="744872.Spica_1507"/>
<evidence type="ECO:0000256" key="11">
    <source>
        <dbReference type="PIRSR" id="PIRSR005096-3"/>
    </source>
</evidence>
<dbReference type="SUPFAM" id="SSF74650">
    <property type="entry name" value="Galactose mutarotase-like"/>
    <property type="match status" value="1"/>
</dbReference>
<dbReference type="Proteomes" id="UP000000503">
    <property type="component" value="Chromosome"/>
</dbReference>
<dbReference type="CDD" id="cd09019">
    <property type="entry name" value="galactose_mutarotase_like"/>
    <property type="match status" value="1"/>
</dbReference>
<evidence type="ECO:0000256" key="3">
    <source>
        <dbReference type="ARBA" id="ARBA00006206"/>
    </source>
</evidence>
<dbReference type="PANTHER" id="PTHR10091">
    <property type="entry name" value="ALDOSE-1-EPIMERASE"/>
    <property type="match status" value="1"/>
</dbReference>
<dbReference type="AlphaFoldDB" id="F8EZ59"/>
<proteinExistence type="inferred from homology"/>
<gene>
    <name evidence="12" type="ordered locus">Spica_1507</name>
</gene>
<dbReference type="KEGG" id="scd:Spica_1507"/>
<comment type="catalytic activity">
    <reaction evidence="1 8">
        <text>alpha-D-glucose = beta-D-glucose</text>
        <dbReference type="Rhea" id="RHEA:10264"/>
        <dbReference type="ChEBI" id="CHEBI:15903"/>
        <dbReference type="ChEBI" id="CHEBI:17925"/>
        <dbReference type="EC" id="5.1.3.3"/>
    </reaction>
</comment>
<dbReference type="InterPro" id="IPR014718">
    <property type="entry name" value="GH-type_carb-bd"/>
</dbReference>
<dbReference type="GO" id="GO:0033499">
    <property type="term" value="P:galactose catabolic process via UDP-galactose, Leloir pathway"/>
    <property type="evidence" value="ECO:0007669"/>
    <property type="project" value="TreeGrafter"/>
</dbReference>
<organism evidence="12 13">
    <name type="scientific">Gracilinema caldarium (strain ATCC 51460 / DSM 7334 / H1)</name>
    <name type="common">Treponema caldarium</name>
    <dbReference type="NCBI Taxonomy" id="744872"/>
    <lineage>
        <taxon>Bacteria</taxon>
        <taxon>Pseudomonadati</taxon>
        <taxon>Spirochaetota</taxon>
        <taxon>Spirochaetia</taxon>
        <taxon>Spirochaetales</taxon>
        <taxon>Breznakiellaceae</taxon>
        <taxon>Gracilinema</taxon>
    </lineage>
</organism>
<dbReference type="EMBL" id="CP002868">
    <property type="protein sequence ID" value="AEJ19651.1"/>
    <property type="molecule type" value="Genomic_DNA"/>
</dbReference>
<evidence type="ECO:0000256" key="4">
    <source>
        <dbReference type="ARBA" id="ARBA00013185"/>
    </source>
</evidence>
<evidence type="ECO:0000313" key="12">
    <source>
        <dbReference type="EMBL" id="AEJ19651.1"/>
    </source>
</evidence>
<dbReference type="Gene3D" id="2.70.98.10">
    <property type="match status" value="1"/>
</dbReference>
<evidence type="ECO:0000256" key="6">
    <source>
        <dbReference type="ARBA" id="ARBA00023235"/>
    </source>
</evidence>
<evidence type="ECO:0000256" key="9">
    <source>
        <dbReference type="PIRSR" id="PIRSR005096-1"/>
    </source>
</evidence>
<dbReference type="PIRSF" id="PIRSF005096">
    <property type="entry name" value="GALM"/>
    <property type="match status" value="1"/>
</dbReference>
<dbReference type="Pfam" id="PF01263">
    <property type="entry name" value="Aldose_epim"/>
    <property type="match status" value="1"/>
</dbReference>
<feature type="binding site" evidence="11">
    <location>
        <begin position="179"/>
        <end position="181"/>
    </location>
    <ligand>
        <name>beta-D-galactose</name>
        <dbReference type="ChEBI" id="CHEBI:27667"/>
    </ligand>
</feature>
<keyword evidence="13" id="KW-1185">Reference proteome</keyword>
<dbReference type="InterPro" id="IPR018052">
    <property type="entry name" value="Ald1_epimerase_CS"/>
</dbReference>
<evidence type="ECO:0000256" key="10">
    <source>
        <dbReference type="PIRSR" id="PIRSR005096-2"/>
    </source>
</evidence>
<dbReference type="RefSeq" id="WP_013968960.1">
    <property type="nucleotide sequence ID" value="NC_015732.1"/>
</dbReference>
<comment type="pathway">
    <text evidence="2 8">Carbohydrate metabolism; hexose metabolism.</text>
</comment>
<accession>F8EZ59</accession>
<evidence type="ECO:0000256" key="8">
    <source>
        <dbReference type="PIRNR" id="PIRNR005096"/>
    </source>
</evidence>
<dbReference type="InterPro" id="IPR011013">
    <property type="entry name" value="Gal_mutarotase_sf_dom"/>
</dbReference>
<evidence type="ECO:0000256" key="7">
    <source>
        <dbReference type="ARBA" id="ARBA00023277"/>
    </source>
</evidence>
<dbReference type="UniPathway" id="UPA00242"/>
<dbReference type="PANTHER" id="PTHR10091:SF0">
    <property type="entry name" value="GALACTOSE MUTAROTASE"/>
    <property type="match status" value="1"/>
</dbReference>
<keyword evidence="6 8" id="KW-0413">Isomerase</keyword>
<dbReference type="EC" id="5.1.3.3" evidence="4 8"/>
<dbReference type="PROSITE" id="PS00545">
    <property type="entry name" value="ALDOSE_1_EPIMERASE"/>
    <property type="match status" value="1"/>
</dbReference>
<dbReference type="NCBIfam" id="NF008277">
    <property type="entry name" value="PRK11055.1"/>
    <property type="match status" value="1"/>
</dbReference>
<evidence type="ECO:0000256" key="1">
    <source>
        <dbReference type="ARBA" id="ARBA00001614"/>
    </source>
</evidence>
<dbReference type="GO" id="GO:0006006">
    <property type="term" value="P:glucose metabolic process"/>
    <property type="evidence" value="ECO:0007669"/>
    <property type="project" value="TreeGrafter"/>
</dbReference>
<feature type="active site" description="Proton donor" evidence="9">
    <location>
        <position position="179"/>
    </location>
</feature>
<evidence type="ECO:0000313" key="13">
    <source>
        <dbReference type="Proteomes" id="UP000000503"/>
    </source>
</evidence>
<protein>
    <recommendedName>
        <fullName evidence="5 8">Aldose 1-epimerase</fullName>
        <ecNumber evidence="4 8">5.1.3.3</ecNumber>
    </recommendedName>
</protein>
<keyword evidence="7 8" id="KW-0119">Carbohydrate metabolism</keyword>